<dbReference type="Proteomes" id="UP000319213">
    <property type="component" value="Unassembled WGS sequence"/>
</dbReference>
<dbReference type="RefSeq" id="WP_142259694.1">
    <property type="nucleotide sequence ID" value="NZ_BMPV01000001.1"/>
</dbReference>
<comment type="caution">
    <text evidence="2">The sequence shown here is derived from an EMBL/GenBank/DDBJ whole genome shotgun (WGS) entry which is preliminary data.</text>
</comment>
<proteinExistence type="predicted"/>
<keyword evidence="1" id="KW-0472">Membrane</keyword>
<sequence>MRHVFGLLGGVLLTAALLVGTGWAGHAIAQRAPEDPTLLNQQQVLIGLGVLAVVGLILGVVIATRVSPLAVFVPSIVLLAWTVVYVLDVDRAMSLAPVAGNLPQDLILAGRGMQALLTSGVYLMLGIALFIPVLMPSRWARPDEDEDYDETESYF</sequence>
<evidence type="ECO:0000313" key="2">
    <source>
        <dbReference type="EMBL" id="TQM75718.1"/>
    </source>
</evidence>
<dbReference type="AlphaFoldDB" id="A0A543IYS0"/>
<keyword evidence="3" id="KW-1185">Reference proteome</keyword>
<gene>
    <name evidence="2" type="ORF">FHX40_2436</name>
</gene>
<name>A0A543IYS0_9ACTN</name>
<evidence type="ECO:0000256" key="1">
    <source>
        <dbReference type="SAM" id="Phobius"/>
    </source>
</evidence>
<reference evidence="2 3" key="1">
    <citation type="submission" date="2019-06" db="EMBL/GenBank/DDBJ databases">
        <title>Sequencing the genomes of 1000 actinobacteria strains.</title>
        <authorList>
            <person name="Klenk H.-P."/>
        </authorList>
    </citation>
    <scope>NUCLEOTIDE SEQUENCE [LARGE SCALE GENOMIC DNA]</scope>
    <source>
        <strain evidence="2 3">DSM 43186</strain>
    </source>
</reference>
<evidence type="ECO:0000313" key="3">
    <source>
        <dbReference type="Proteomes" id="UP000319213"/>
    </source>
</evidence>
<organism evidence="2 3">
    <name type="scientific">Thermopolyspora flexuosa</name>
    <dbReference type="NCBI Taxonomy" id="103836"/>
    <lineage>
        <taxon>Bacteria</taxon>
        <taxon>Bacillati</taxon>
        <taxon>Actinomycetota</taxon>
        <taxon>Actinomycetes</taxon>
        <taxon>Streptosporangiales</taxon>
        <taxon>Streptosporangiaceae</taxon>
        <taxon>Thermopolyspora</taxon>
    </lineage>
</organism>
<dbReference type="EMBL" id="VFPQ01000001">
    <property type="protein sequence ID" value="TQM75718.1"/>
    <property type="molecule type" value="Genomic_DNA"/>
</dbReference>
<feature type="transmembrane region" description="Helical" evidence="1">
    <location>
        <begin position="107"/>
        <end position="131"/>
    </location>
</feature>
<keyword evidence="1" id="KW-0812">Transmembrane</keyword>
<protein>
    <submittedName>
        <fullName evidence="2">Uncharacterized protein</fullName>
    </submittedName>
</protein>
<accession>A0A543IYS0</accession>
<dbReference type="OrthoDB" id="3544084at2"/>
<feature type="transmembrane region" description="Helical" evidence="1">
    <location>
        <begin position="43"/>
        <end position="62"/>
    </location>
</feature>
<keyword evidence="1" id="KW-1133">Transmembrane helix</keyword>
<feature type="transmembrane region" description="Helical" evidence="1">
    <location>
        <begin position="69"/>
        <end position="87"/>
    </location>
</feature>